<proteinExistence type="predicted"/>
<dbReference type="STRING" id="282676.B6F84_11635"/>
<dbReference type="GeneID" id="41591586"/>
<protein>
    <submittedName>
        <fullName evidence="1">Uncharacterized protein</fullName>
    </submittedName>
</protein>
<organism evidence="1 2">
    <name type="scientific">Acidianus manzaensis</name>
    <dbReference type="NCBI Taxonomy" id="282676"/>
    <lineage>
        <taxon>Archaea</taxon>
        <taxon>Thermoproteota</taxon>
        <taxon>Thermoprotei</taxon>
        <taxon>Sulfolobales</taxon>
        <taxon>Sulfolobaceae</taxon>
        <taxon>Acidianus</taxon>
    </lineage>
</organism>
<evidence type="ECO:0000313" key="1">
    <source>
        <dbReference type="EMBL" id="ARM76605.1"/>
    </source>
</evidence>
<dbReference type="EMBL" id="CP020477">
    <property type="protein sequence ID" value="ARM76605.1"/>
    <property type="molecule type" value="Genomic_DNA"/>
</dbReference>
<dbReference type="AlphaFoldDB" id="A0A1W6K281"/>
<dbReference type="Proteomes" id="UP000193404">
    <property type="component" value="Chromosome"/>
</dbReference>
<dbReference type="KEGG" id="aman:B6F84_11635"/>
<keyword evidence="2" id="KW-1185">Reference proteome</keyword>
<sequence>MPKKKKTLLKLNRTLVPIQDQTLNKYRQLYLQYKNETNAKDVGEFISQLLEKIYPLISNKDLQSLSLAEILENLKSTGYYILPIQQENIKEYNIYDEKFIDAFLSNYTPKNLIDGIKTFLNLHTAGATVIPRKEGICEEIQVSFKFKPDQALEQILAEYIKKLITKLGYQIREFKDTDGNLKFLCCK</sequence>
<dbReference type="RefSeq" id="WP_148692397.1">
    <property type="nucleotide sequence ID" value="NZ_CP020477.1"/>
</dbReference>
<dbReference type="OrthoDB" id="374158at2157"/>
<accession>A0A1W6K281</accession>
<reference evidence="1 2" key="1">
    <citation type="submission" date="2017-03" db="EMBL/GenBank/DDBJ databases">
        <title>Sulfur activation and transportation mechanism of thermophilic Archaea Acidianus manzaensis YN-25.</title>
        <authorList>
            <person name="Ma Y."/>
            <person name="Yang Y."/>
            <person name="Xia J."/>
        </authorList>
    </citation>
    <scope>NUCLEOTIDE SEQUENCE [LARGE SCALE GENOMIC DNA]</scope>
    <source>
        <strain evidence="1 2">YN-25</strain>
    </source>
</reference>
<gene>
    <name evidence="1" type="ORF">B6F84_11635</name>
</gene>
<name>A0A1W6K281_9CREN</name>
<evidence type="ECO:0000313" key="2">
    <source>
        <dbReference type="Proteomes" id="UP000193404"/>
    </source>
</evidence>